<evidence type="ECO:0000313" key="1">
    <source>
        <dbReference type="EMBL" id="MDO5975288.1"/>
    </source>
</evidence>
<reference evidence="1" key="1">
    <citation type="submission" date="2023-07" db="EMBL/GenBank/DDBJ databases">
        <title>Two novel species in the genus Flavivirga.</title>
        <authorList>
            <person name="Kwon K."/>
        </authorList>
    </citation>
    <scope>NUCLEOTIDE SEQUENCE</scope>
    <source>
        <strain evidence="1">KACC 14158</strain>
    </source>
</reference>
<dbReference type="Proteomes" id="UP001176806">
    <property type="component" value="Unassembled WGS sequence"/>
</dbReference>
<protein>
    <submittedName>
        <fullName evidence="1">Uncharacterized protein</fullName>
    </submittedName>
</protein>
<evidence type="ECO:0000313" key="2">
    <source>
        <dbReference type="Proteomes" id="UP001176806"/>
    </source>
</evidence>
<accession>A0ABT8WQ37</accession>
<keyword evidence="2" id="KW-1185">Reference proteome</keyword>
<name>A0ABT8WQ37_9FLAO</name>
<comment type="caution">
    <text evidence="1">The sequence shown here is derived from an EMBL/GenBank/DDBJ whole genome shotgun (WGS) entry which is preliminary data.</text>
</comment>
<organism evidence="1 2">
    <name type="scientific">Flavivirga jejuensis</name>
    <dbReference type="NCBI Taxonomy" id="870487"/>
    <lineage>
        <taxon>Bacteria</taxon>
        <taxon>Pseudomonadati</taxon>
        <taxon>Bacteroidota</taxon>
        <taxon>Flavobacteriia</taxon>
        <taxon>Flavobacteriales</taxon>
        <taxon>Flavobacteriaceae</taxon>
        <taxon>Flavivirga</taxon>
    </lineage>
</organism>
<sequence length="133" mass="14275">MDRIRIKVKTNNKNRYGTRYKRALAGNNDKSINIWGSFTATEISTSVDTDGNVQGPTIENGNFDGDFNLGKGKTVSLTAKDISTVGVTGKLGPAKASLSINFYNLASGLSKTVEGGVNYLAERASSILNWQPN</sequence>
<proteinExistence type="predicted"/>
<dbReference type="RefSeq" id="WP_303302472.1">
    <property type="nucleotide sequence ID" value="NZ_BAABDA010000035.1"/>
</dbReference>
<gene>
    <name evidence="1" type="ORF">Q4Q40_13915</name>
</gene>
<dbReference type="EMBL" id="JAUOEL010000004">
    <property type="protein sequence ID" value="MDO5975288.1"/>
    <property type="molecule type" value="Genomic_DNA"/>
</dbReference>